<protein>
    <submittedName>
        <fullName evidence="2">Vitellogenin</fullName>
    </submittedName>
</protein>
<dbReference type="Gene3D" id="3.90.1200.10">
    <property type="match status" value="1"/>
</dbReference>
<reference evidence="2" key="2">
    <citation type="journal article" date="2015" name="Gigascience">
        <title>Reconstructing a comprehensive transcriptome assembly of a white-pupal translocated strain of the pest fruit fly Bactrocera cucurbitae.</title>
        <authorList>
            <person name="Sim S.B."/>
            <person name="Calla B."/>
            <person name="Hall B."/>
            <person name="DeRego T."/>
            <person name="Geib S.M."/>
        </authorList>
    </citation>
    <scope>NUCLEOTIDE SEQUENCE</scope>
</reference>
<dbReference type="InterPro" id="IPR015897">
    <property type="entry name" value="CHK_kinase-like"/>
</dbReference>
<dbReference type="InterPro" id="IPR004119">
    <property type="entry name" value="EcKL"/>
</dbReference>
<dbReference type="PANTHER" id="PTHR11012">
    <property type="entry name" value="PROTEIN KINASE-LIKE DOMAIN-CONTAINING"/>
    <property type="match status" value="1"/>
</dbReference>
<evidence type="ECO:0000259" key="1">
    <source>
        <dbReference type="SMART" id="SM00587"/>
    </source>
</evidence>
<sequence length="425" mass="49012">MKDIEYQAAPLWLTTEYLEPILRKYKNDEGLFITKMDIKPATKKGDNYASVMTRISVDFVLSSKETEHASYIVKTSHESDPFISDIMSQYDIYNTEMLMYQQVLPKLTELLKEIGDKDKLFADTIYVDYEHSAIIFEDLSVLKFVTPDRLVGMDEAQTMLTLKKLAKMHATAAVLNERMPGVLTKLQRGIFNRQTCGFAPFFEGVLEACADFAGECTSLGSYYKNKLLKLKSYVMEYGMRAFDPHHGDFLTLNHGDVWTNNVMLRYDYSGSRDEQSATGRVIKDIMLIDLQFSSWTSPAVDLHYFFQTSLPLEFKIHREDEFVKYYHGFLSETLLQLHYKGHIPSLHEFCVQMESHRFYAVVSSLGCQALLINDKTDEADFNTLMGSGERSRKFRSLLYTNKRTQDNTIALLPYFDRKGLLDVTE</sequence>
<dbReference type="SMART" id="SM00587">
    <property type="entry name" value="CHK"/>
    <property type="match status" value="1"/>
</dbReference>
<dbReference type="Pfam" id="PF02958">
    <property type="entry name" value="EcKL"/>
    <property type="match status" value="1"/>
</dbReference>
<dbReference type="AlphaFoldDB" id="A0A0A1WGS5"/>
<dbReference type="PANTHER" id="PTHR11012:SF13">
    <property type="entry name" value="CHK KINASE-LIKE DOMAIN-CONTAINING PROTEIN-RELATED"/>
    <property type="match status" value="1"/>
</dbReference>
<name>A0A0A1WGS5_ZEUCU</name>
<proteinExistence type="predicted"/>
<organism evidence="2">
    <name type="scientific">Zeugodacus cucurbitae</name>
    <name type="common">Melon fruit fly</name>
    <name type="synonym">Bactrocera cucurbitae</name>
    <dbReference type="NCBI Taxonomy" id="28588"/>
    <lineage>
        <taxon>Eukaryota</taxon>
        <taxon>Metazoa</taxon>
        <taxon>Ecdysozoa</taxon>
        <taxon>Arthropoda</taxon>
        <taxon>Hexapoda</taxon>
        <taxon>Insecta</taxon>
        <taxon>Pterygota</taxon>
        <taxon>Neoptera</taxon>
        <taxon>Endopterygota</taxon>
        <taxon>Diptera</taxon>
        <taxon>Brachycera</taxon>
        <taxon>Muscomorpha</taxon>
        <taxon>Tephritoidea</taxon>
        <taxon>Tephritidae</taxon>
        <taxon>Zeugodacus</taxon>
        <taxon>Zeugodacus</taxon>
    </lineage>
</organism>
<dbReference type="InterPro" id="IPR011009">
    <property type="entry name" value="Kinase-like_dom_sf"/>
</dbReference>
<dbReference type="EMBL" id="GBXI01016597">
    <property type="protein sequence ID" value="JAC97694.1"/>
    <property type="molecule type" value="Transcribed_RNA"/>
</dbReference>
<evidence type="ECO:0000313" key="2">
    <source>
        <dbReference type="EMBL" id="JAC97694.1"/>
    </source>
</evidence>
<gene>
    <name evidence="2" type="primary">VIT</name>
    <name evidence="2" type="ORF">g.48423</name>
</gene>
<accession>A0A0A1WGS5</accession>
<dbReference type="SUPFAM" id="SSF56112">
    <property type="entry name" value="Protein kinase-like (PK-like)"/>
    <property type="match status" value="1"/>
</dbReference>
<reference evidence="2" key="1">
    <citation type="submission" date="2014-11" db="EMBL/GenBank/DDBJ databases">
        <authorList>
            <person name="Geib S."/>
        </authorList>
    </citation>
    <scope>NUCLEOTIDE SEQUENCE</scope>
</reference>
<feature type="domain" description="CHK kinase-like" evidence="1">
    <location>
        <begin position="134"/>
        <end position="336"/>
    </location>
</feature>